<proteinExistence type="predicted"/>
<protein>
    <submittedName>
        <fullName evidence="1">Uncharacterized protein</fullName>
    </submittedName>
</protein>
<accession>A0A7Z7LG93</accession>
<dbReference type="PROSITE" id="PS51257">
    <property type="entry name" value="PROKAR_LIPOPROTEIN"/>
    <property type="match status" value="1"/>
</dbReference>
<reference evidence="1 2" key="1">
    <citation type="submission" date="2017-01" db="EMBL/GenBank/DDBJ databases">
        <authorList>
            <person name="Erauso G."/>
        </authorList>
    </citation>
    <scope>NUCLEOTIDE SEQUENCE [LARGE SCALE GENOMIC DNA]</scope>
    <source>
        <strain evidence="1">MESINF1</strain>
    </source>
</reference>
<dbReference type="Proteomes" id="UP000250796">
    <property type="component" value="Chromosome MESINF"/>
</dbReference>
<dbReference type="KEGG" id="minf:MESINF_1876"/>
<evidence type="ECO:0000313" key="2">
    <source>
        <dbReference type="Proteomes" id="UP000250796"/>
    </source>
</evidence>
<sequence>MKRSLIIVVAILILLVLAGCIRPQEQEELIIEEFPENEIQFELGSISGLRSSYEIVVKGELLATVHAWIEDDATLFLRFEASDGWLLLESRAATSTTLTGMPKNEDGKTDPSLFSGEVHITPLKEYTLSLPLGKLSDGQKVYFGTYSEFRKVGTRTRVKYGVCINSFIYHDDTPVIDKKPKLEGDIDDPLVRGFTYDWEIEKSVDPESVELKLGESAALSYTINATRTPADGSFSLSGAVNLNSTGELPASNISITVILQYLLGDVYTDLEGFTAINVDTSATPTLNPGESSSYKYDFTFDPKEGVDEYRIRASITADDLFPFTLNATFTLSGLAESTDATATIADQLRDIESEIPGGFSAAYVPPTTGSWVLEKLGDGIQTFSLVYEVLLTNEKIEDPQQDFYILDNTATLTEYDSKTEHSDDARVIITVPQPFIDNPDLKIENEHEMEWDQEKAYSWEIEKSATPESIELEEGEDGTFTYTLLATRTVEETNIATLTGLATVTNTGNVDLTNIAVEIILEDADGVEIDKYTTTIAALAVGAQEGLPYSFTFDPTGYTAPFKVIAKATAGTASDEVQTEQLLPTPNLTEIDEDAYVEDTFDPFSVTGIAIEGNIDRDWLNIIEGSDWNSLTSSWSVSYTVVATNTGAAPGEYPLDNTVVIYGEDTEDEYDRDDEEVKIIVPEDSDLKIENEHDMEWDQEKAYSWEIEKSATPESIELEEGEDGTFTYTLLATRTVEETNIATLTGLATVTNTGNVDLTNIAVEIILEDADGVEIDKYTTTIAALAVGAQEGLPYSFTFDPTVYTAPFKVIAKATAGTASDEVQTEQLLPTPNVTEIDKDAYVEDTFDPFSVTGIAIEGNIDRDWLNIIEGSDWNSLTSSWSVSYTVVATNTGAAPGEYQLHNTVVIYGEDTRLEHDRDDEKVKILVSKIEPGDFRTQTMGGWGTAASGNNPGTYRDANFASAFPNGLLVGSLSGYSALFDSSLAIQNFLPAGGPSGSFNKSYTNPTSTNAGTLAGQAVALTLSIGFDLHDPDFGASSYNLKDLLVVSGDFLGWTVEEVLAEANRFLAGLGSAYSATQLNEVLNSINENFVDGNTNKGFLRLP</sequence>
<gene>
    <name evidence="1" type="ORF">MESINF_1876</name>
</gene>
<evidence type="ECO:0000313" key="1">
    <source>
        <dbReference type="EMBL" id="SSC13320.1"/>
    </source>
</evidence>
<dbReference type="EMBL" id="LS974202">
    <property type="protein sequence ID" value="SSC13320.1"/>
    <property type="molecule type" value="Genomic_DNA"/>
</dbReference>
<dbReference type="AlphaFoldDB" id="A0A7Z7LG93"/>
<name>A0A7Z7LG93_9BACT</name>
<organism evidence="1 2">
    <name type="scientific">Mesotoga infera</name>
    <dbReference type="NCBI Taxonomy" id="1236046"/>
    <lineage>
        <taxon>Bacteria</taxon>
        <taxon>Thermotogati</taxon>
        <taxon>Thermotogota</taxon>
        <taxon>Thermotogae</taxon>
        <taxon>Kosmotogales</taxon>
        <taxon>Kosmotogaceae</taxon>
        <taxon>Mesotoga</taxon>
    </lineage>
</organism>
<dbReference type="RefSeq" id="WP_169699482.1">
    <property type="nucleotide sequence ID" value="NZ_LS974202.1"/>
</dbReference>
<keyword evidence="2" id="KW-1185">Reference proteome</keyword>